<evidence type="ECO:0000256" key="1">
    <source>
        <dbReference type="SAM" id="MobiDB-lite"/>
    </source>
</evidence>
<sequence length="45" mass="5033">MSKPAELLKDLLVDTSPLTPEEREQIETSDGSYVTLEELKKDLGL</sequence>
<evidence type="ECO:0000313" key="2">
    <source>
        <dbReference type="EMBL" id="SFJ85393.1"/>
    </source>
</evidence>
<organism evidence="2 3">
    <name type="scientific">Thermoflavimicrobium dichotomicum</name>
    <dbReference type="NCBI Taxonomy" id="46223"/>
    <lineage>
        <taxon>Bacteria</taxon>
        <taxon>Bacillati</taxon>
        <taxon>Bacillota</taxon>
        <taxon>Bacilli</taxon>
        <taxon>Bacillales</taxon>
        <taxon>Thermoactinomycetaceae</taxon>
        <taxon>Thermoflavimicrobium</taxon>
    </lineage>
</organism>
<accession>A0A1I3URL4</accession>
<dbReference type="AlphaFoldDB" id="A0A1I3URL4"/>
<gene>
    <name evidence="2" type="ORF">SAMN05421852_12710</name>
</gene>
<protein>
    <submittedName>
        <fullName evidence="2">Uncharacterized protein</fullName>
    </submittedName>
</protein>
<evidence type="ECO:0000313" key="3">
    <source>
        <dbReference type="Proteomes" id="UP000199545"/>
    </source>
</evidence>
<reference evidence="2 3" key="1">
    <citation type="submission" date="2016-10" db="EMBL/GenBank/DDBJ databases">
        <authorList>
            <person name="de Groot N.N."/>
        </authorList>
    </citation>
    <scope>NUCLEOTIDE SEQUENCE [LARGE SCALE GENOMIC DNA]</scope>
    <source>
        <strain evidence="2 3">DSM 44778</strain>
    </source>
</reference>
<feature type="region of interest" description="Disordered" evidence="1">
    <location>
        <begin position="1"/>
        <end position="31"/>
    </location>
</feature>
<dbReference type="STRING" id="46223.SAMN05421852_12710"/>
<feature type="compositionally biased region" description="Basic and acidic residues" evidence="1">
    <location>
        <begin position="1"/>
        <end position="12"/>
    </location>
</feature>
<dbReference type="RefSeq" id="WP_175482539.1">
    <property type="nucleotide sequence ID" value="NZ_FORR01000027.1"/>
</dbReference>
<keyword evidence="3" id="KW-1185">Reference proteome</keyword>
<proteinExistence type="predicted"/>
<dbReference type="EMBL" id="FORR01000027">
    <property type="protein sequence ID" value="SFJ85393.1"/>
    <property type="molecule type" value="Genomic_DNA"/>
</dbReference>
<name>A0A1I3URL4_9BACL</name>
<dbReference type="Proteomes" id="UP000199545">
    <property type="component" value="Unassembled WGS sequence"/>
</dbReference>